<feature type="region of interest" description="Disordered" evidence="1">
    <location>
        <begin position="217"/>
        <end position="255"/>
    </location>
</feature>
<dbReference type="Gene3D" id="2.60.40.420">
    <property type="entry name" value="Cupredoxins - blue copper proteins"/>
    <property type="match status" value="1"/>
</dbReference>
<protein>
    <recommendedName>
        <fullName evidence="4">Cupredoxin</fullName>
    </recommendedName>
</protein>
<proteinExistence type="predicted"/>
<name>A0A8K0J5H9_9HYPO</name>
<evidence type="ECO:0000313" key="3">
    <source>
        <dbReference type="Proteomes" id="UP000811619"/>
    </source>
</evidence>
<dbReference type="PANTHER" id="PTHR34883">
    <property type="entry name" value="SERINE-RICH PROTEIN, PUTATIVE-RELATED-RELATED"/>
    <property type="match status" value="1"/>
</dbReference>
<dbReference type="CDD" id="cd00920">
    <property type="entry name" value="Cupredoxin"/>
    <property type="match status" value="1"/>
</dbReference>
<feature type="region of interest" description="Disordered" evidence="1">
    <location>
        <begin position="48"/>
        <end position="80"/>
    </location>
</feature>
<evidence type="ECO:0000313" key="2">
    <source>
        <dbReference type="EMBL" id="KAG5920382.1"/>
    </source>
</evidence>
<dbReference type="SUPFAM" id="SSF49503">
    <property type="entry name" value="Cupredoxins"/>
    <property type="match status" value="1"/>
</dbReference>
<dbReference type="Proteomes" id="UP000811619">
    <property type="component" value="Unassembled WGS sequence"/>
</dbReference>
<sequence length="302" mass="29830">MPRGMAPIKGVQGAGMSADTLTEVIIVWASPGNGAAATTVNDQAHPVAAAPGTGRGGTGGATTETVKPGPTATVPDKGASHTVKVGGPGGLTYQPEQLNNVLVGDTVVFEFLAQNHSITQSAFDSPCSPLAGGMDSGFMANPNNSVSPPPRIAMRVMTTKPLWFYCRQKGHCGKGMVFSINPTSDKTHAMFRGMAIKNSGGEAGSAITGGQQNVAPVAAAPKQGPAGAPDTDASRQSPVAGQSKQADQASTSIASGKGTLGADGSCSCVASCSPGSFPAAQAQGVGAFGGMGGAIPAMGSMS</sequence>
<comment type="caution">
    <text evidence="2">The sequence shown here is derived from an EMBL/GenBank/DDBJ whole genome shotgun (WGS) entry which is preliminary data.</text>
</comment>
<evidence type="ECO:0000256" key="1">
    <source>
        <dbReference type="SAM" id="MobiDB-lite"/>
    </source>
</evidence>
<dbReference type="EMBL" id="SRPY01000616">
    <property type="protein sequence ID" value="KAG5920382.1"/>
    <property type="molecule type" value="Genomic_DNA"/>
</dbReference>
<organism evidence="2 3">
    <name type="scientific">Claviceps africana</name>
    <dbReference type="NCBI Taxonomy" id="83212"/>
    <lineage>
        <taxon>Eukaryota</taxon>
        <taxon>Fungi</taxon>
        <taxon>Dikarya</taxon>
        <taxon>Ascomycota</taxon>
        <taxon>Pezizomycotina</taxon>
        <taxon>Sordariomycetes</taxon>
        <taxon>Hypocreomycetidae</taxon>
        <taxon>Hypocreales</taxon>
        <taxon>Clavicipitaceae</taxon>
        <taxon>Claviceps</taxon>
    </lineage>
</organism>
<feature type="compositionally biased region" description="Low complexity" evidence="1">
    <location>
        <begin position="217"/>
        <end position="229"/>
    </location>
</feature>
<evidence type="ECO:0008006" key="4">
    <source>
        <dbReference type="Google" id="ProtNLM"/>
    </source>
</evidence>
<accession>A0A8K0J5H9</accession>
<feature type="compositionally biased region" description="Polar residues" evidence="1">
    <location>
        <begin position="234"/>
        <end position="254"/>
    </location>
</feature>
<dbReference type="PANTHER" id="PTHR34883:SF4">
    <property type="entry name" value="CUPREDOXIN"/>
    <property type="match status" value="1"/>
</dbReference>
<dbReference type="OrthoDB" id="1921208at2759"/>
<keyword evidence="3" id="KW-1185">Reference proteome</keyword>
<dbReference type="InterPro" id="IPR008972">
    <property type="entry name" value="Cupredoxin"/>
</dbReference>
<dbReference type="AlphaFoldDB" id="A0A8K0J5H9"/>
<reference evidence="2" key="1">
    <citation type="journal article" date="2020" name="bioRxiv">
        <title>Whole genome comparisons of ergot fungi reveals the divergence and evolution of species within the genus Claviceps are the result of varying mechanisms driving genome evolution and host range expansion.</title>
        <authorList>
            <person name="Wyka S.A."/>
            <person name="Mondo S.J."/>
            <person name="Liu M."/>
            <person name="Dettman J."/>
            <person name="Nalam V."/>
            <person name="Broders K.D."/>
        </authorList>
    </citation>
    <scope>NUCLEOTIDE SEQUENCE</scope>
    <source>
        <strain evidence="2">CCC 489</strain>
    </source>
</reference>
<dbReference type="InterPro" id="IPR052953">
    <property type="entry name" value="Ser-rich/MCO-related"/>
</dbReference>
<gene>
    <name evidence="2" type="ORF">E4U42_006214</name>
</gene>